<dbReference type="SMART" id="SM00248">
    <property type="entry name" value="ANK"/>
    <property type="match status" value="5"/>
</dbReference>
<dbReference type="PRINTS" id="PR01415">
    <property type="entry name" value="ANKYRIN"/>
</dbReference>
<keyword evidence="1" id="KW-0677">Repeat</keyword>
<dbReference type="PANTHER" id="PTHR24198:SF165">
    <property type="entry name" value="ANKYRIN REPEAT-CONTAINING PROTEIN-RELATED"/>
    <property type="match status" value="1"/>
</dbReference>
<keyword evidence="4" id="KW-1185">Reference proteome</keyword>
<accession>A0ABQ7IFU7</accession>
<dbReference type="InterPro" id="IPR036770">
    <property type="entry name" value="Ankyrin_rpt-contain_sf"/>
</dbReference>
<evidence type="ECO:0000313" key="4">
    <source>
        <dbReference type="Proteomes" id="UP000783213"/>
    </source>
</evidence>
<dbReference type="Pfam" id="PF12796">
    <property type="entry name" value="Ank_2"/>
    <property type="match status" value="1"/>
</dbReference>
<proteinExistence type="predicted"/>
<keyword evidence="2" id="KW-0040">ANK repeat</keyword>
<dbReference type="GeneID" id="62234510"/>
<dbReference type="PANTHER" id="PTHR24198">
    <property type="entry name" value="ANKYRIN REPEAT AND PROTEIN KINASE DOMAIN-CONTAINING PROTEIN"/>
    <property type="match status" value="1"/>
</dbReference>
<dbReference type="SUPFAM" id="SSF48403">
    <property type="entry name" value="Ankyrin repeat"/>
    <property type="match status" value="1"/>
</dbReference>
<organism evidence="3 4">
    <name type="scientific">Botrytis deweyae</name>
    <dbReference type="NCBI Taxonomy" id="2478750"/>
    <lineage>
        <taxon>Eukaryota</taxon>
        <taxon>Fungi</taxon>
        <taxon>Dikarya</taxon>
        <taxon>Ascomycota</taxon>
        <taxon>Pezizomycotina</taxon>
        <taxon>Leotiomycetes</taxon>
        <taxon>Helotiales</taxon>
        <taxon>Sclerotiniaceae</taxon>
        <taxon>Botrytis</taxon>
    </lineage>
</organism>
<evidence type="ECO:0000256" key="2">
    <source>
        <dbReference type="ARBA" id="ARBA00023043"/>
    </source>
</evidence>
<name>A0ABQ7IFU7_9HELO</name>
<comment type="caution">
    <text evidence="3">The sequence shown here is derived from an EMBL/GenBank/DDBJ whole genome shotgun (WGS) entry which is preliminary data.</text>
</comment>
<reference evidence="3 4" key="1">
    <citation type="journal article" date="2020" name="Genome Biol. Evol.">
        <title>Comparative genomics of Sclerotiniaceae.</title>
        <authorList>
            <person name="Valero Jimenez C.A."/>
            <person name="Steentjes M."/>
            <person name="Scholten O.E."/>
            <person name="Van Kan J.A.L."/>
        </authorList>
    </citation>
    <scope>NUCLEOTIDE SEQUENCE [LARGE SCALE GENOMIC DNA]</scope>
    <source>
        <strain evidence="3 4">B1</strain>
    </source>
</reference>
<dbReference type="Gene3D" id="1.25.40.20">
    <property type="entry name" value="Ankyrin repeat-containing domain"/>
    <property type="match status" value="1"/>
</dbReference>
<dbReference type="EMBL" id="RCSX01000019">
    <property type="protein sequence ID" value="KAF7923032.1"/>
    <property type="molecule type" value="Genomic_DNA"/>
</dbReference>
<protein>
    <recommendedName>
        <fullName evidence="5">Ankyrin</fullName>
    </recommendedName>
</protein>
<evidence type="ECO:0000256" key="1">
    <source>
        <dbReference type="ARBA" id="ARBA00022737"/>
    </source>
</evidence>
<evidence type="ECO:0000313" key="3">
    <source>
        <dbReference type="EMBL" id="KAF7923032.1"/>
    </source>
</evidence>
<sequence>MSSGNSVNLDSEDVEIIEQSKSPINHEELRKIEAWLEPTDYLNDFSEFNRHIASRAPETGIWYVKTLMTSRPVQQLQLKLEDASIVHISLEDDQVRKDIDLFVSRRLESMFERNNPDTQLSLRSIICDRSAGLFLCARLFLESLMPALVSKQHLDSEDIASTLPVGMQEMFNSILLQQSKSIGIDTNLQQFILNAVIFSSRLLRLNEIADLFAFVYPSYHLSSAKTIVKSACVSAFSDPEDIDFRRWLTLDWGIRFITKDSLVPSPGHVAAFSGMSSCLKLLLSKTEDINSKDPGGRTLLHWACQPGHLRIFELLLHCVYRGTTMLYAATMGGNPSCVEQILIRDADPNAFSGPRMLDRRQHSAKPQDRKHFQSTALHVLAESWSDNNLVHAREQILNLLIKYGANLEAKDRNGHTPLWLFTTRDTDSFDTTIQFLARNGARCDVHPVKRLSIIERVANSKNYSIGTFKVMLQYYTDMETKRRSQQSFTRLPRPFGQGEKFVGSVSRDALLKLPIMESAKLAVRLLQVPRASKFALPRIQDALPIRWLSSRKRPWRIFGFGSELRSTWRTQYTCRTRKRMLVPTVLVDRLIDSE</sequence>
<dbReference type="Proteomes" id="UP000783213">
    <property type="component" value="Unassembled WGS sequence"/>
</dbReference>
<dbReference type="RefSeq" id="XP_038808089.1">
    <property type="nucleotide sequence ID" value="XM_038955360.1"/>
</dbReference>
<evidence type="ECO:0008006" key="5">
    <source>
        <dbReference type="Google" id="ProtNLM"/>
    </source>
</evidence>
<dbReference type="InterPro" id="IPR002110">
    <property type="entry name" value="Ankyrin_rpt"/>
</dbReference>
<gene>
    <name evidence="3" type="ORF">EAE98_007737</name>
</gene>